<dbReference type="eggNOG" id="ENOG502QVXD">
    <property type="taxonomic scope" value="Eukaryota"/>
</dbReference>
<feature type="compositionally biased region" description="Basic residues" evidence="1">
    <location>
        <begin position="330"/>
        <end position="339"/>
    </location>
</feature>
<feature type="compositionally biased region" description="Low complexity" evidence="1">
    <location>
        <begin position="1736"/>
        <end position="1757"/>
    </location>
</feature>
<feature type="compositionally biased region" description="Low complexity" evidence="1">
    <location>
        <begin position="2191"/>
        <end position="2219"/>
    </location>
</feature>
<feature type="compositionally biased region" description="Polar residues" evidence="1">
    <location>
        <begin position="899"/>
        <end position="916"/>
    </location>
</feature>
<sequence length="2356" mass="254810">MYNLIRFPAHTNTIPLTRLVFIPKAQEEALCAVSGWDTTTDTAYHLLWRRNFQRMYGREPTANPGIDKSSPRTQPTTARTKPAKSSKSSRSSNQNARKRAPRPDSLPESQFHSQIFGVHSWDDSVPDTQAESYTHTSTHTHAHTHTHPFVHTRTHTDAYTRERPGVRTQRHTAGEQGDTVDKHGIPARSTTPPHAHAHAHAHARTHMQSQTFLSSQGSDNSFNVTDSSQGNSSPQHSGHSSPQTLSPPKPARTAPTATDTHTLTLTHTHTHAHNSNSNNNNTTNTNTNKADTHTHTSAGASTRGRAMNKPRAKAQPGRAEAARCMEDHSRVKRREHRMGRMLYPLSQVESLDYSPQEPLGGHDSPPPNQSAQTLKAANQEARKRKRGVSPFSSMSESEMLASPAAQKGRPVENAHTRTHAQAHTSTSTQGDVLSTDQQSTRARRGTPQASKKKEINRRRTSSEMFGTLSFENVVENGSDVSGHISNTHMRANAHTHTHTRARTNAQPDIHAHADADKRAGATTHTAQASARGAQEDSPPQSQFFSSQVFSPTRGFDADFSVNWQDTPPAQKVPREQGKTINQELMCTTDRSIAGHVGSGIPQSDLSDSSPLSQDCVSSGDEDALNTSIHTRHSAHTHTHTHTNTHTRRTTSSNMYTHTSKVPESASVAEESEKTAEYRARQNQPKSRDRDGQGTRPITLESSDGDHEHVATGEYVRGQTGTNTFTEARASTSTRVREKTCEDASAGLRGGQPTRDETQAATTEGRDEGHIAGTHTGTYTAAEPSKARAPVDVNAHSHSLSTQCALLSDGADDFSASDEEIGITPVQARATQGTRLPRVSGEDQPHSRDVLLSDASMAVGARGKQRVEGSLEEGGARDGNGAISLDENASGAMSNRRAQRTSSATLGQSDRNNSNSTHTDKTPAPEKTGQGREEPHPLARDQNIPTHPRTRHTMGSVDMSETSHTTDDKHLTHCNERVSGTQRGSHTAPTGPIVQVQDREGDGLDRHAGRTSAGEADAGNARAHQSETYAVEVTTRSTAIPSRPCGLDRSYVIGGLDNTDAGYSRDGCPQAEPKGSGRGLDNPVELDAEGTFTKHASQPIESQDLFTATQQPMRCEDFFTSTPLDVPVQGASESHLHTEKGSQEELSMMSGIAVKKEASAEPHHFDPLSQDMPSSRSERLVCPAHSTGRRIKSEGRDANIKEEQLSPLIFKASHANSAHGCPSPASMANERDPLDEILTHTQLHAQTHAHTLTQTHAHTRTHILHSTHMPTRMDIHRPEHTHTHTHTHTPARRGGVPKCSAEKGEDPEDESTMSPFTQSQPSQPSSKSLSFDAMDIQAALRQSFNVSGIASSHSQPINSRQSNHQSGKHAASQQSGVSHTSHASDDVSFLHINAGQGKPPQHQSGASLQSPSQSHTLSRPHSSTHRVSGEVVSSVEYGSVRLGSVPEKLESAHTSVRDAGNTHSDDNNNNTSSNQGVQSNVYEQHHKDDNNNTTTSSNQGVHSNVHEQHHTDDNNTTTTGSNQGVQSNVHEQHHTDDNNNNTSSNQGVQSNVYEQQHTDNGNTTSSNQGVQSMFHKQFAGFVDDIRRHAQSGGIYTEQQDGASVSVAQAGEDKGSRSSGGSNGGRNIGEGSSCSNSGDRNTGGDEGPMDNGSSRQQGKSGSHNNNDNNTKSNNNNNNNNHNTNNNDYNNNSNENNNNHNNNNNNDNNNNHNNTNNNNDDTNNNHNNSNNNNDDDTNNHNNNDDNNSNHNNSNTNNGNNPTLSDDNTDNEGETAQDNAGDGVGDDRSTSDDKAHKDQSTKRSLGNLSSGGDNSSPRLKKMRAHGSVLLQNGPGDMVSGADGSVADGDSDEGSFSEEDDDSIDSPPPAVLHNERASIPVPTINTSPVVQEVIQGKKGPENSDSRQPLQRQYSGSSFELSDGETYEDRTVEDSQVGPQFTQSQHPPTVNAIDDENSFSFDSPSPTAAAAVVGVANVTHTTRTSDTNMTRTTGTSKPIDGTNRTVTSDTNATVTNDTDTTHTNDTSKQAKPKVIGIGVGAFPNAHRRTGGPPPANAGVWPEVQKNTHTESELQLPVRESGTTHTHTVEHASTHSSVRRGVLRVGEGQGRSPAAQDESFELSQESDPVITTVPDSQIGPVFTQDTDMTVRSSQNSHAQISVSSSPNQAPAPKIRVIGTGLDLRNLSTDRVQSETHLSAQTNTTTQHTSETATNVTTHTNTDAKTNIHMADTTRADISSGTRTQANRKRVSDEELGRDSVGSDRHTKRNHKHSRVRGDRDVKTHKQARTVKTPIVKRAPSPAMSVHPKDLYVLLPSTCRPKRDDTLRLTLSKCKKKAFAYFIHAEDDLFFDGWPDDSDGYDSN</sequence>
<feature type="compositionally biased region" description="Low complexity" evidence="1">
    <location>
        <begin position="1466"/>
        <end position="1480"/>
    </location>
</feature>
<feature type="compositionally biased region" description="Basic and acidic residues" evidence="1">
    <location>
        <begin position="154"/>
        <end position="165"/>
    </location>
</feature>
<feature type="region of interest" description="Disordered" evidence="1">
    <location>
        <begin position="728"/>
        <end position="784"/>
    </location>
</feature>
<feature type="compositionally biased region" description="Polar residues" evidence="1">
    <location>
        <begin position="1595"/>
        <end position="1605"/>
    </location>
</feature>
<feature type="compositionally biased region" description="Low complexity" evidence="1">
    <location>
        <begin position="537"/>
        <end position="546"/>
    </location>
</feature>
<accession>A0A0L0G759</accession>
<feature type="region of interest" description="Disordered" evidence="1">
    <location>
        <begin position="1157"/>
        <end position="1188"/>
    </location>
</feature>
<feature type="region of interest" description="Disordered" evidence="1">
    <location>
        <begin position="1280"/>
        <end position="1328"/>
    </location>
</feature>
<evidence type="ECO:0000313" key="2">
    <source>
        <dbReference type="EMBL" id="KNC84845.1"/>
    </source>
</evidence>
<feature type="region of interest" description="Disordered" evidence="1">
    <location>
        <begin position="269"/>
        <end position="463"/>
    </location>
</feature>
<feature type="compositionally biased region" description="Basic and acidic residues" evidence="1">
    <location>
        <begin position="963"/>
        <end position="975"/>
    </location>
</feature>
<feature type="compositionally biased region" description="Polar residues" evidence="1">
    <location>
        <begin position="207"/>
        <end position="226"/>
    </location>
</feature>
<protein>
    <submittedName>
        <fullName evidence="2">Uncharacterized protein</fullName>
    </submittedName>
</protein>
<feature type="region of interest" description="Disordered" evidence="1">
    <location>
        <begin position="1977"/>
        <end position="2025"/>
    </location>
</feature>
<feature type="compositionally biased region" description="Low complexity" evidence="1">
    <location>
        <begin position="1999"/>
        <end position="2021"/>
    </location>
</feature>
<reference evidence="2 3" key="1">
    <citation type="submission" date="2011-02" db="EMBL/GenBank/DDBJ databases">
        <title>The Genome Sequence of Sphaeroforma arctica JP610.</title>
        <authorList>
            <consortium name="The Broad Institute Genome Sequencing Platform"/>
            <person name="Russ C."/>
            <person name="Cuomo C."/>
            <person name="Young S.K."/>
            <person name="Zeng Q."/>
            <person name="Gargeya S."/>
            <person name="Alvarado L."/>
            <person name="Berlin A."/>
            <person name="Chapman S.B."/>
            <person name="Chen Z."/>
            <person name="Freedman E."/>
            <person name="Gellesch M."/>
            <person name="Goldberg J."/>
            <person name="Griggs A."/>
            <person name="Gujja S."/>
            <person name="Heilman E."/>
            <person name="Heiman D."/>
            <person name="Howarth C."/>
            <person name="Mehta T."/>
            <person name="Neiman D."/>
            <person name="Pearson M."/>
            <person name="Roberts A."/>
            <person name="Saif S."/>
            <person name="Shea T."/>
            <person name="Shenoy N."/>
            <person name="Sisk P."/>
            <person name="Stolte C."/>
            <person name="Sykes S."/>
            <person name="White J."/>
            <person name="Yandava C."/>
            <person name="Burger G."/>
            <person name="Gray M.W."/>
            <person name="Holland P.W.H."/>
            <person name="King N."/>
            <person name="Lang F.B.F."/>
            <person name="Roger A.J."/>
            <person name="Ruiz-Trillo I."/>
            <person name="Haas B."/>
            <person name="Nusbaum C."/>
            <person name="Birren B."/>
        </authorList>
    </citation>
    <scope>NUCLEOTIDE SEQUENCE [LARGE SCALE GENOMIC DNA]</scope>
    <source>
        <strain evidence="2 3">JP610</strain>
    </source>
</reference>
<dbReference type="Proteomes" id="UP000054560">
    <property type="component" value="Unassembled WGS sequence"/>
</dbReference>
<feature type="compositionally biased region" description="Basic and acidic residues" evidence="1">
    <location>
        <begin position="753"/>
        <end position="769"/>
    </location>
</feature>
<feature type="compositionally biased region" description="Basic residues" evidence="1">
    <location>
        <begin position="2258"/>
        <end position="2267"/>
    </location>
</feature>
<feature type="compositionally biased region" description="Low complexity" evidence="1">
    <location>
        <begin position="1977"/>
        <end position="1989"/>
    </location>
</feature>
<feature type="compositionally biased region" description="Acidic residues" evidence="1">
    <location>
        <begin position="1844"/>
        <end position="1859"/>
    </location>
</feature>
<organism evidence="2 3">
    <name type="scientific">Sphaeroforma arctica JP610</name>
    <dbReference type="NCBI Taxonomy" id="667725"/>
    <lineage>
        <taxon>Eukaryota</taxon>
        <taxon>Ichthyosporea</taxon>
        <taxon>Ichthyophonida</taxon>
        <taxon>Sphaeroforma</taxon>
    </lineage>
</organism>
<feature type="compositionally biased region" description="Low complexity" evidence="1">
    <location>
        <begin position="76"/>
        <end position="95"/>
    </location>
</feature>
<name>A0A0L0G759_9EUKA</name>
<dbReference type="STRING" id="667725.A0A0L0G759"/>
<feature type="region of interest" description="Disordered" evidence="1">
    <location>
        <begin position="1593"/>
        <end position="1959"/>
    </location>
</feature>
<dbReference type="EMBL" id="KQ241737">
    <property type="protein sequence ID" value="KNC84845.1"/>
    <property type="molecule type" value="Genomic_DNA"/>
</dbReference>
<feature type="compositionally biased region" description="Basic and acidic residues" evidence="1">
    <location>
        <begin position="2242"/>
        <end position="2257"/>
    </location>
</feature>
<feature type="region of interest" description="Disordered" evidence="1">
    <location>
        <begin position="822"/>
        <end position="1023"/>
    </location>
</feature>
<feature type="compositionally biased region" description="Low complexity" evidence="1">
    <location>
        <begin position="659"/>
        <end position="668"/>
    </location>
</feature>
<feature type="compositionally biased region" description="Basic and acidic residues" evidence="1">
    <location>
        <begin position="1503"/>
        <end position="1512"/>
    </location>
</feature>
<feature type="compositionally biased region" description="Low complexity" evidence="1">
    <location>
        <begin position="1834"/>
        <end position="1843"/>
    </location>
</feature>
<feature type="compositionally biased region" description="Low complexity" evidence="1">
    <location>
        <begin position="1800"/>
        <end position="1812"/>
    </location>
</feature>
<feature type="compositionally biased region" description="Polar residues" evidence="1">
    <location>
        <begin position="1931"/>
        <end position="1942"/>
    </location>
</feature>
<feature type="region of interest" description="Disordered" evidence="1">
    <location>
        <begin position="1443"/>
        <end position="1546"/>
    </location>
</feature>
<feature type="compositionally biased region" description="Polar residues" evidence="1">
    <location>
        <begin position="2228"/>
        <end position="2237"/>
    </location>
</feature>
<feature type="compositionally biased region" description="Polar residues" evidence="1">
    <location>
        <begin position="1900"/>
        <end position="1914"/>
    </location>
</feature>
<gene>
    <name evidence="2" type="ORF">SARC_02956</name>
</gene>
<evidence type="ECO:0000256" key="1">
    <source>
        <dbReference type="SAM" id="MobiDB-lite"/>
    </source>
</evidence>
<feature type="compositionally biased region" description="Basic and acidic residues" evidence="1">
    <location>
        <begin position="670"/>
        <end position="692"/>
    </location>
</feature>
<evidence type="ECO:0000313" key="3">
    <source>
        <dbReference type="Proteomes" id="UP000054560"/>
    </source>
</evidence>
<feature type="compositionally biased region" description="Low complexity" evidence="1">
    <location>
        <begin position="1660"/>
        <end position="1729"/>
    </location>
</feature>
<feature type="compositionally biased region" description="Low complexity" evidence="1">
    <location>
        <begin position="269"/>
        <end position="289"/>
    </location>
</feature>
<feature type="region of interest" description="Disordered" evidence="1">
    <location>
        <begin position="57"/>
        <end position="257"/>
    </location>
</feature>
<feature type="region of interest" description="Disordered" evidence="1">
    <location>
        <begin position="2072"/>
        <end position="2094"/>
    </location>
</feature>
<feature type="compositionally biased region" description="Basic and acidic residues" evidence="1">
    <location>
        <begin position="996"/>
        <end position="1007"/>
    </location>
</feature>
<feature type="compositionally biased region" description="Low complexity" evidence="1">
    <location>
        <begin position="227"/>
        <end position="242"/>
    </location>
</feature>
<feature type="compositionally biased region" description="Polar residues" evidence="1">
    <location>
        <begin position="1400"/>
        <end position="1420"/>
    </location>
</feature>
<dbReference type="GeneID" id="25903460"/>
<feature type="compositionally biased region" description="Polar residues" evidence="1">
    <location>
        <begin position="419"/>
        <end position="440"/>
    </location>
</feature>
<feature type="region of interest" description="Disordered" evidence="1">
    <location>
        <begin position="1348"/>
        <end position="1431"/>
    </location>
</feature>
<feature type="compositionally biased region" description="Polar residues" evidence="1">
    <location>
        <begin position="1348"/>
        <end position="1380"/>
    </location>
</feature>
<feature type="compositionally biased region" description="Low complexity" evidence="1">
    <location>
        <begin position="601"/>
        <end position="614"/>
    </location>
</feature>
<feature type="region of interest" description="Disordered" evidence="1">
    <location>
        <begin position="2186"/>
        <end position="2279"/>
    </location>
</feature>
<feature type="compositionally biased region" description="Basic and acidic residues" evidence="1">
    <location>
        <begin position="839"/>
        <end position="850"/>
    </location>
</feature>
<feature type="compositionally biased region" description="Basic residues" evidence="1">
    <location>
        <begin position="195"/>
        <end position="205"/>
    </location>
</feature>
<keyword evidence="3" id="KW-1185">Reference proteome</keyword>
<feature type="region of interest" description="Disordered" evidence="1">
    <location>
        <begin position="516"/>
        <end position="546"/>
    </location>
</feature>
<feature type="compositionally biased region" description="Basic and acidic residues" evidence="1">
    <location>
        <begin position="917"/>
        <end position="938"/>
    </location>
</feature>
<feature type="compositionally biased region" description="Polar residues" evidence="1">
    <location>
        <begin position="977"/>
        <end position="987"/>
    </location>
</feature>
<feature type="compositionally biased region" description="Low complexity" evidence="1">
    <location>
        <begin position="1311"/>
        <end position="1328"/>
    </location>
</feature>
<feature type="region of interest" description="Disordered" evidence="1">
    <location>
        <begin position="593"/>
        <end position="705"/>
    </location>
</feature>
<feature type="compositionally biased region" description="Polar residues" evidence="1">
    <location>
        <begin position="1649"/>
        <end position="1659"/>
    </location>
</feature>
<dbReference type="RefSeq" id="XP_014158747.1">
    <property type="nucleotide sequence ID" value="XM_014303272.1"/>
</dbReference>
<proteinExistence type="predicted"/>
<feature type="compositionally biased region" description="Basic and acidic residues" evidence="1">
    <location>
        <begin position="1781"/>
        <end position="1797"/>
    </location>
</feature>
<feature type="compositionally biased region" description="Basic and acidic residues" evidence="1">
    <location>
        <begin position="320"/>
        <end position="329"/>
    </location>
</feature>
<feature type="compositionally biased region" description="Basic residues" evidence="1">
    <location>
        <begin position="629"/>
        <end position="648"/>
    </location>
</feature>
<feature type="compositionally biased region" description="Polar residues" evidence="1">
    <location>
        <begin position="1519"/>
        <end position="1528"/>
    </location>
</feature>
<dbReference type="PANTHER" id="PTHR36911:SF3">
    <property type="entry name" value="GATA ZINC FINGER DOMAIN-CONTAINING PROTEIN 4-RELATED"/>
    <property type="match status" value="1"/>
</dbReference>
<dbReference type="PANTHER" id="PTHR36911">
    <property type="entry name" value="LIM ZINC-BINDING DOMAIN-CONTAINING PROTEIN-RELATED"/>
    <property type="match status" value="1"/>
</dbReference>
<feature type="compositionally biased region" description="Basic residues" evidence="1">
    <location>
        <begin position="138"/>
        <end position="153"/>
    </location>
</feature>